<keyword evidence="2" id="KW-1185">Reference proteome</keyword>
<dbReference type="Proteomes" id="UP001414441">
    <property type="component" value="Unassembled WGS sequence"/>
</dbReference>
<reference evidence="1 2" key="1">
    <citation type="submission" date="2024-05" db="EMBL/GenBank/DDBJ databases">
        <title>Genome sequencing of Marine Estuary Bacteria, Pseudoalteromonas distincta strain FA, Psychrobacter proteolyticus strain EA, and Shewanella baltica strain CA.</title>
        <authorList>
            <person name="Dieffenbach S.A."/>
            <person name="Maclea K.S."/>
        </authorList>
    </citation>
    <scope>NUCLEOTIDE SEQUENCE [LARGE SCALE GENOMIC DNA]</scope>
    <source>
        <strain evidence="1 2">EA</strain>
    </source>
</reference>
<evidence type="ECO:0000313" key="1">
    <source>
        <dbReference type="EMBL" id="MEN8625337.1"/>
    </source>
</evidence>
<gene>
    <name evidence="1" type="ORF">ABFV72_04875</name>
</gene>
<comment type="caution">
    <text evidence="1">The sequence shown here is derived from an EMBL/GenBank/DDBJ whole genome shotgun (WGS) entry which is preliminary data.</text>
</comment>
<accession>A0ABV0D3T1</accession>
<evidence type="ECO:0000313" key="2">
    <source>
        <dbReference type="Proteomes" id="UP001414441"/>
    </source>
</evidence>
<organism evidence="1 2">
    <name type="scientific">Psychrobacter proteolyticus</name>
    <dbReference type="NCBI Taxonomy" id="147825"/>
    <lineage>
        <taxon>Bacteria</taxon>
        <taxon>Pseudomonadati</taxon>
        <taxon>Pseudomonadota</taxon>
        <taxon>Gammaproteobacteria</taxon>
        <taxon>Moraxellales</taxon>
        <taxon>Moraxellaceae</taxon>
        <taxon>Psychrobacter</taxon>
    </lineage>
</organism>
<proteinExistence type="predicted"/>
<dbReference type="Gene3D" id="3.40.50.12580">
    <property type="match status" value="1"/>
</dbReference>
<dbReference type="InterPro" id="IPR043148">
    <property type="entry name" value="TagF_C"/>
</dbReference>
<dbReference type="RefSeq" id="WP_347162652.1">
    <property type="nucleotide sequence ID" value="NZ_JBDLOB010000002.1"/>
</dbReference>
<sequence>MSSNLYYIYIDTKIQGAIDQLLSYFQSNVFNANSCIAIYAKYYKENYKVISKLFENHNIRYKFIKKYSDISFEDNKVVFYLFNAQSNCRMVAFRNVSHVFITHGESNKKSSVKPIVRIYDHVITSGQVGIDRYLKAGLFTESDIEDNRVIRLGSTFVGQNNYFYEKESRTLLYAPTWEGGVPDENFSSISDRIKDLLAKVIKNNSVEKVIIQKHPNLGHRDKSYISALNNIILILVQSGIKVSIISSKASLKEKLKALHVGFKYISPNRRTNVSHAITDISAMEVQLLVKNIPTMVVANEHRYKELIIPKIMKTYYLGSMFYLDGNSNQMTFNSPESISSYVESYHEEFLENLSFEKRIEWLCEYVQSLKWLSYKNRHII</sequence>
<name>A0ABV0D3T1_9GAMM</name>
<dbReference type="EMBL" id="JBDLOB010000002">
    <property type="protein sequence ID" value="MEN8625337.1"/>
    <property type="molecule type" value="Genomic_DNA"/>
</dbReference>
<protein>
    <submittedName>
        <fullName evidence="1">Uncharacterized protein</fullName>
    </submittedName>
</protein>